<sequence length="278" mass="32328">MLPQKILEQIEALLRSFFWTGIQMKTSGTKVAWNGACCPKDEGGLGFRVLKDWNKATMTKHLCAIALKVDTLWVKWIHTYIIRDHCLWHIPIPASASWTIRKLCKLRSLVHPWITHVVGNGKNTFLWLDNWHPLGPLFARFGSRVVYNLGRNLHAKIDTVIANHSWHWPRCRNAVTQDILRATPSNFVPHPSQEDAVIWKLTSNNQFFIKSARNAIRREHPKITWYKIIWFKHSVPRWSIIQWLANQRRLATKDRLLKWGMAMDDQCACPVLCCSGNP</sequence>
<protein>
    <submittedName>
        <fullName evidence="1">Uncharacterized protein</fullName>
    </submittedName>
</protein>
<comment type="caution">
    <text evidence="1">The sequence shown here is derived from an EMBL/GenBank/DDBJ whole genome shotgun (WGS) entry which is preliminary data.</text>
</comment>
<organism evidence="1 2">
    <name type="scientific">Rhododendron molle</name>
    <name type="common">Chinese azalea</name>
    <name type="synonym">Azalea mollis</name>
    <dbReference type="NCBI Taxonomy" id="49168"/>
    <lineage>
        <taxon>Eukaryota</taxon>
        <taxon>Viridiplantae</taxon>
        <taxon>Streptophyta</taxon>
        <taxon>Embryophyta</taxon>
        <taxon>Tracheophyta</taxon>
        <taxon>Spermatophyta</taxon>
        <taxon>Magnoliopsida</taxon>
        <taxon>eudicotyledons</taxon>
        <taxon>Gunneridae</taxon>
        <taxon>Pentapetalae</taxon>
        <taxon>asterids</taxon>
        <taxon>Ericales</taxon>
        <taxon>Ericaceae</taxon>
        <taxon>Ericoideae</taxon>
        <taxon>Rhodoreae</taxon>
        <taxon>Rhododendron</taxon>
    </lineage>
</organism>
<proteinExistence type="predicted"/>
<reference evidence="1" key="1">
    <citation type="submission" date="2022-02" db="EMBL/GenBank/DDBJ databases">
        <title>Plant Genome Project.</title>
        <authorList>
            <person name="Zhang R.-G."/>
        </authorList>
    </citation>
    <scope>NUCLEOTIDE SEQUENCE</scope>
    <source>
        <strain evidence="1">AT1</strain>
    </source>
</reference>
<evidence type="ECO:0000313" key="2">
    <source>
        <dbReference type="Proteomes" id="UP001062846"/>
    </source>
</evidence>
<dbReference type="Proteomes" id="UP001062846">
    <property type="component" value="Chromosome 1"/>
</dbReference>
<name>A0ACC0Q4W4_RHOML</name>
<dbReference type="EMBL" id="CM046388">
    <property type="protein sequence ID" value="KAI8571917.1"/>
    <property type="molecule type" value="Genomic_DNA"/>
</dbReference>
<gene>
    <name evidence="1" type="ORF">RHMOL_Rhmol01G0157700</name>
</gene>
<evidence type="ECO:0000313" key="1">
    <source>
        <dbReference type="EMBL" id="KAI8571917.1"/>
    </source>
</evidence>
<keyword evidence="2" id="KW-1185">Reference proteome</keyword>
<accession>A0ACC0Q4W4</accession>